<dbReference type="Pfam" id="PF00024">
    <property type="entry name" value="PAN_1"/>
    <property type="match status" value="1"/>
</dbReference>
<feature type="transmembrane region" description="Helical" evidence="2">
    <location>
        <begin position="338"/>
        <end position="361"/>
    </location>
</feature>
<dbReference type="Gene3D" id="3.50.4.10">
    <property type="entry name" value="Hepatocyte Growth Factor"/>
    <property type="match status" value="1"/>
</dbReference>
<proteinExistence type="predicted"/>
<feature type="region of interest" description="Disordered" evidence="1">
    <location>
        <begin position="365"/>
        <end position="399"/>
    </location>
</feature>
<gene>
    <name evidence="4" type="ORF">B0T26DRAFT_758043</name>
</gene>
<evidence type="ECO:0000259" key="3">
    <source>
        <dbReference type="PROSITE" id="PS50948"/>
    </source>
</evidence>
<organism evidence="4 5">
    <name type="scientific">Lasiosphaeria miniovina</name>
    <dbReference type="NCBI Taxonomy" id="1954250"/>
    <lineage>
        <taxon>Eukaryota</taxon>
        <taxon>Fungi</taxon>
        <taxon>Dikarya</taxon>
        <taxon>Ascomycota</taxon>
        <taxon>Pezizomycotina</taxon>
        <taxon>Sordariomycetes</taxon>
        <taxon>Sordariomycetidae</taxon>
        <taxon>Sordariales</taxon>
        <taxon>Lasiosphaeriaceae</taxon>
        <taxon>Lasiosphaeria</taxon>
    </lineage>
</organism>
<name>A0AA39ZR07_9PEZI</name>
<dbReference type="GeneID" id="85329617"/>
<dbReference type="PROSITE" id="PS50948">
    <property type="entry name" value="PAN"/>
    <property type="match status" value="1"/>
</dbReference>
<feature type="region of interest" description="Disordered" evidence="1">
    <location>
        <begin position="1"/>
        <end position="22"/>
    </location>
</feature>
<evidence type="ECO:0000256" key="2">
    <source>
        <dbReference type="SAM" id="Phobius"/>
    </source>
</evidence>
<evidence type="ECO:0000313" key="4">
    <source>
        <dbReference type="EMBL" id="KAK0702091.1"/>
    </source>
</evidence>
<dbReference type="RefSeq" id="XP_060289755.1">
    <property type="nucleotide sequence ID" value="XM_060446347.1"/>
</dbReference>
<sequence>MERRQGGGGGGGKDSAPCPGGNGTQIGTAQQFTVLCNSNVGGDVINRTDAFDFTTCVDICSSFHPKCEGVSFDGSKCFLRNNLNDRTRPARRFDAAIGTFPGASSNCATLSGAQQVSGTSFAPMCGFILAGSDISQNFAPTFQDCMTQCSKTTGCAALSFDASQNQGFKNCYLKSAVTDSANVAPDSTIDSAMLSNAALAPAAPASPAASSPAVAPPPAPTTAATPAPAPVGTSASAVATPPAADPGSSGGVVFFTPPGGSPTPVATTPVAATPAPSTPINAVPTAAETSSLLLPLPLAPSSSQATFLFPSSITGAFSAPVATTDAAALDSSGATSNAWIAAPVVGSVAALALIVVSFIMLKRRRRRGSDDTSSSGSGSSRRNMTRSSPVTNLLSTWLPGSPRRKMGNFSQVTGKQPMSRNSIRDSVPAILRPGGGGGGMERLDDIEEDGANRDSTPVYGLKNGKAELRNSLNGLGQNRWS</sequence>
<reference evidence="4" key="1">
    <citation type="submission" date="2023-06" db="EMBL/GenBank/DDBJ databases">
        <title>Genome-scale phylogeny and comparative genomics of the fungal order Sordariales.</title>
        <authorList>
            <consortium name="Lawrence Berkeley National Laboratory"/>
            <person name="Hensen N."/>
            <person name="Bonometti L."/>
            <person name="Westerberg I."/>
            <person name="Brannstrom I.O."/>
            <person name="Guillou S."/>
            <person name="Cros-Aarteil S."/>
            <person name="Calhoun S."/>
            <person name="Haridas S."/>
            <person name="Kuo A."/>
            <person name="Mondo S."/>
            <person name="Pangilinan J."/>
            <person name="Riley R."/>
            <person name="LaButti K."/>
            <person name="Andreopoulos B."/>
            <person name="Lipzen A."/>
            <person name="Chen C."/>
            <person name="Yanf M."/>
            <person name="Daum C."/>
            <person name="Ng V."/>
            <person name="Clum A."/>
            <person name="Steindorff A."/>
            <person name="Ohm R."/>
            <person name="Martin F."/>
            <person name="Silar P."/>
            <person name="Natvig D."/>
            <person name="Lalanne C."/>
            <person name="Gautier V."/>
            <person name="Ament-velasquez S.L."/>
            <person name="Kruys A."/>
            <person name="Hutchinson M.I."/>
            <person name="Powell A.J."/>
            <person name="Barry K."/>
            <person name="Miller A.N."/>
            <person name="Grigoriev I.V."/>
            <person name="Debuchy R."/>
            <person name="Gladieux P."/>
            <person name="Thoren M.H."/>
            <person name="Johannesson H."/>
        </authorList>
    </citation>
    <scope>NUCLEOTIDE SEQUENCE</scope>
    <source>
        <strain evidence="4">SMH2392-1A</strain>
    </source>
</reference>
<evidence type="ECO:0000256" key="1">
    <source>
        <dbReference type="SAM" id="MobiDB-lite"/>
    </source>
</evidence>
<feature type="compositionally biased region" description="Low complexity" evidence="1">
    <location>
        <begin position="371"/>
        <end position="388"/>
    </location>
</feature>
<keyword evidence="5" id="KW-1185">Reference proteome</keyword>
<keyword evidence="2" id="KW-1133">Transmembrane helix</keyword>
<protein>
    <recommendedName>
        <fullName evidence="3">Apple domain-containing protein</fullName>
    </recommendedName>
</protein>
<feature type="compositionally biased region" description="Gly residues" evidence="1">
    <location>
        <begin position="1"/>
        <end position="13"/>
    </location>
</feature>
<feature type="compositionally biased region" description="Low complexity" evidence="1">
    <location>
        <begin position="221"/>
        <end position="242"/>
    </location>
</feature>
<keyword evidence="2" id="KW-0812">Transmembrane</keyword>
<feature type="compositionally biased region" description="Low complexity" evidence="1">
    <location>
        <begin position="256"/>
        <end position="268"/>
    </location>
</feature>
<evidence type="ECO:0000313" key="5">
    <source>
        <dbReference type="Proteomes" id="UP001172101"/>
    </source>
</evidence>
<feature type="region of interest" description="Disordered" evidence="1">
    <location>
        <begin position="205"/>
        <end position="268"/>
    </location>
</feature>
<feature type="domain" description="Apple" evidence="3">
    <location>
        <begin position="107"/>
        <end position="198"/>
    </location>
</feature>
<comment type="caution">
    <text evidence="4">The sequence shown here is derived from an EMBL/GenBank/DDBJ whole genome shotgun (WGS) entry which is preliminary data.</text>
</comment>
<dbReference type="EMBL" id="JAUIRO010000009">
    <property type="protein sequence ID" value="KAK0702091.1"/>
    <property type="molecule type" value="Genomic_DNA"/>
</dbReference>
<dbReference type="Proteomes" id="UP001172101">
    <property type="component" value="Unassembled WGS sequence"/>
</dbReference>
<dbReference type="CDD" id="cd12087">
    <property type="entry name" value="TM_EGFR-like"/>
    <property type="match status" value="1"/>
</dbReference>
<keyword evidence="2" id="KW-0472">Membrane</keyword>
<accession>A0AA39ZR07</accession>
<dbReference type="AlphaFoldDB" id="A0AA39ZR07"/>
<dbReference type="InterPro" id="IPR003609">
    <property type="entry name" value="Pan_app"/>
</dbReference>